<protein>
    <submittedName>
        <fullName evidence="1">Uncharacterized protein</fullName>
    </submittedName>
</protein>
<comment type="caution">
    <text evidence="1">The sequence shown here is derived from an EMBL/GenBank/DDBJ whole genome shotgun (WGS) entry which is preliminary data.</text>
</comment>
<proteinExistence type="predicted"/>
<accession>A0ABR9HF40</accession>
<sequence>MRTWTSWHRWSLLAMVAYAFTAVCRLRENRDHPVPEGLVALTCNEIAPLLHILFVLPPDVEHTLVWSVFRRVHQTRSRACHYRRQVARES</sequence>
<evidence type="ECO:0000313" key="1">
    <source>
        <dbReference type="EMBL" id="MBE1457592.1"/>
    </source>
</evidence>
<gene>
    <name evidence="1" type="ORF">H4W79_001806</name>
</gene>
<name>A0ABR9HF40_9ACTN</name>
<dbReference type="Proteomes" id="UP000598217">
    <property type="component" value="Unassembled WGS sequence"/>
</dbReference>
<reference evidence="1 2" key="1">
    <citation type="submission" date="2020-10" db="EMBL/GenBank/DDBJ databases">
        <title>Sequencing the genomes of 1000 actinobacteria strains.</title>
        <authorList>
            <person name="Klenk H.-P."/>
        </authorList>
    </citation>
    <scope>NUCLEOTIDE SEQUENCE [LARGE SCALE GENOMIC DNA]</scope>
    <source>
        <strain evidence="1 2">DSM 45157</strain>
    </source>
</reference>
<keyword evidence="2" id="KW-1185">Reference proteome</keyword>
<evidence type="ECO:0000313" key="2">
    <source>
        <dbReference type="Proteomes" id="UP000598217"/>
    </source>
</evidence>
<dbReference type="EMBL" id="JADBDY010000001">
    <property type="protein sequence ID" value="MBE1457592.1"/>
    <property type="molecule type" value="Genomic_DNA"/>
</dbReference>
<dbReference type="RefSeq" id="WP_225942389.1">
    <property type="nucleotide sequence ID" value="NZ_BMXJ01000004.1"/>
</dbReference>
<organism evidence="1 2">
    <name type="scientific">Nocardiopsis terrae</name>
    <dbReference type="NCBI Taxonomy" id="372655"/>
    <lineage>
        <taxon>Bacteria</taxon>
        <taxon>Bacillati</taxon>
        <taxon>Actinomycetota</taxon>
        <taxon>Actinomycetes</taxon>
        <taxon>Streptosporangiales</taxon>
        <taxon>Nocardiopsidaceae</taxon>
        <taxon>Nocardiopsis</taxon>
    </lineage>
</organism>